<dbReference type="PROSITE" id="PS51257">
    <property type="entry name" value="PROKAR_LIPOPROTEIN"/>
    <property type="match status" value="1"/>
</dbReference>
<gene>
    <name evidence="4" type="ORF">MF5583_00481</name>
</gene>
<name>A0A654IN79_9MOLU</name>
<dbReference type="InterPro" id="IPR038765">
    <property type="entry name" value="Papain-like_cys_pep_sf"/>
</dbReference>
<dbReference type="PANTHER" id="PTHR46333">
    <property type="entry name" value="CYTOKINESIS PROTEIN 3"/>
    <property type="match status" value="1"/>
</dbReference>
<evidence type="ECO:0000256" key="2">
    <source>
        <dbReference type="SAM" id="SignalP"/>
    </source>
</evidence>
<dbReference type="NCBIfam" id="NF045980">
    <property type="entry name" value="MAG6410_fam_LP"/>
    <property type="match status" value="1"/>
</dbReference>
<proteinExistence type="predicted"/>
<evidence type="ECO:0000259" key="3">
    <source>
        <dbReference type="SMART" id="SM00460"/>
    </source>
</evidence>
<dbReference type="EMBL" id="LR739236">
    <property type="protein sequence ID" value="VZS00194.1"/>
    <property type="molecule type" value="Genomic_DNA"/>
</dbReference>
<organism evidence="4">
    <name type="scientific">Mycoplasma feriruminatoris</name>
    <dbReference type="NCBI Taxonomy" id="1179777"/>
    <lineage>
        <taxon>Bacteria</taxon>
        <taxon>Bacillati</taxon>
        <taxon>Mycoplasmatota</taxon>
        <taxon>Mollicutes</taxon>
        <taxon>Mycoplasmataceae</taxon>
        <taxon>Mycoplasma</taxon>
    </lineage>
</organism>
<feature type="signal peptide" evidence="2">
    <location>
        <begin position="1"/>
        <end position="20"/>
    </location>
</feature>
<evidence type="ECO:0000256" key="1">
    <source>
        <dbReference type="SAM" id="MobiDB-lite"/>
    </source>
</evidence>
<dbReference type="InterPro" id="IPR052557">
    <property type="entry name" value="CAP/Cytokinesis_protein"/>
</dbReference>
<dbReference type="PANTHER" id="PTHR46333:SF2">
    <property type="entry name" value="CYTOKINESIS PROTEIN 3"/>
    <property type="match status" value="1"/>
</dbReference>
<dbReference type="RefSeq" id="WP_347938159.1">
    <property type="nucleotide sequence ID" value="NZ_CP142077.1"/>
</dbReference>
<feature type="compositionally biased region" description="Low complexity" evidence="1">
    <location>
        <begin position="43"/>
        <end position="57"/>
    </location>
</feature>
<dbReference type="InterPro" id="IPR002931">
    <property type="entry name" value="Transglutaminase-like"/>
</dbReference>
<feature type="compositionally biased region" description="Low complexity" evidence="1">
    <location>
        <begin position="73"/>
        <end position="89"/>
    </location>
</feature>
<feature type="chain" id="PRO_5024908571" description="Transglutaminase-like domain-containing protein" evidence="2">
    <location>
        <begin position="21"/>
        <end position="747"/>
    </location>
</feature>
<dbReference type="SUPFAM" id="SSF54001">
    <property type="entry name" value="Cysteine proteinases"/>
    <property type="match status" value="1"/>
</dbReference>
<sequence length="747" mass="86346">MKKLQSYLKLLSIGSVIVLAGTTISCSNINNSATRNFVIPTVNRRPNNNSSSESNSNEDSRNNTTPENTQPVNNNQSSNHNSNNSYSNNEVTIPTNNNPNNGQAFYSSISNLNHNLTELENKYIDFGNKSFKEIKVNDNDIKDIILKNELPTNFYSHPQFKLNNEHIILDEFSNNKYEFKLLDTTTNREIPSNQVKWYQRISYPNSEVLEPNNSDKSTFILSNDGTVKWKDTKDSTSDREVEEKSARIWASYKGYLYSAVVTVYSKERSKILDNENKARQAAKKIVEDERWNELPTLEKLTKAYEWMTKEVKYDYDNRTGELLRSQNAYSALVERKTVCTGYAKGFKMIMDELGIPCKFIEGDSNREESFISKHAWNLVQLDNKWYHVDTTSDRVERQKHKTDFNFFLNTNNDFVDTDTFYREFSDPGSHLRNLKFKGFAENKDDVLALIDNNYDVEKKQVSKLELTGNISLLKKAMSDAFSERNLEVKSFKAWGKKPNQTISYIFNEQNTENININVTNIQKYNNENAIKIDFDKSVNDLKTGNFNISNAFIKKVEQKGNSYILHLEHFNKFGKVEVKLNSIKRKDYKFNLNGKDKVEFNIEKHKKPEVSIKSIDNNTVKIISDSSNLEYSFNTKSWKDVPSDSTINDATIGDLYIRHKQTKDKLESDIQVIKIGKFNEVNNKVKLINGNMLIGLDRTMEYKKEKDKNWTPITETVFKNLPKDSYLIRAKANETTLASDISKVEIR</sequence>
<accession>A0A654IN79</accession>
<feature type="region of interest" description="Disordered" evidence="1">
    <location>
        <begin position="40"/>
        <end position="104"/>
    </location>
</feature>
<dbReference type="GO" id="GO:0005737">
    <property type="term" value="C:cytoplasm"/>
    <property type="evidence" value="ECO:0007669"/>
    <property type="project" value="TreeGrafter"/>
</dbReference>
<feature type="compositionally biased region" description="Polar residues" evidence="1">
    <location>
        <begin position="90"/>
        <end position="104"/>
    </location>
</feature>
<dbReference type="Gene3D" id="3.10.620.30">
    <property type="match status" value="1"/>
</dbReference>
<protein>
    <recommendedName>
        <fullName evidence="3">Transglutaminase-like domain-containing protein</fullName>
    </recommendedName>
</protein>
<dbReference type="Pfam" id="PF01841">
    <property type="entry name" value="Transglut_core"/>
    <property type="match status" value="1"/>
</dbReference>
<evidence type="ECO:0000313" key="4">
    <source>
        <dbReference type="EMBL" id="VZS00194.1"/>
    </source>
</evidence>
<reference evidence="4" key="1">
    <citation type="submission" date="2019-11" db="EMBL/GenBank/DDBJ databases">
        <authorList>
            <person name="Falquet L."/>
            <person name="Falquet L."/>
        </authorList>
    </citation>
    <scope>NUCLEOTIDE SEQUENCE</scope>
    <source>
        <strain evidence="4">14/OD_0535</strain>
    </source>
</reference>
<dbReference type="AlphaFoldDB" id="A0A654IN79"/>
<feature type="domain" description="Transglutaminase-like" evidence="3">
    <location>
        <begin position="331"/>
        <end position="392"/>
    </location>
</feature>
<dbReference type="SMART" id="SM00460">
    <property type="entry name" value="TGc"/>
    <property type="match status" value="1"/>
</dbReference>
<keyword evidence="2" id="KW-0732">Signal</keyword>